<dbReference type="AlphaFoldDB" id="A0AAD5US38"/>
<gene>
    <name evidence="2" type="ORF">NLI96_g12539</name>
</gene>
<dbReference type="SUPFAM" id="SSF81383">
    <property type="entry name" value="F-box domain"/>
    <property type="match status" value="1"/>
</dbReference>
<dbReference type="InterPro" id="IPR001810">
    <property type="entry name" value="F-box_dom"/>
</dbReference>
<organism evidence="2 3">
    <name type="scientific">Meripilus lineatus</name>
    <dbReference type="NCBI Taxonomy" id="2056292"/>
    <lineage>
        <taxon>Eukaryota</taxon>
        <taxon>Fungi</taxon>
        <taxon>Dikarya</taxon>
        <taxon>Basidiomycota</taxon>
        <taxon>Agaricomycotina</taxon>
        <taxon>Agaricomycetes</taxon>
        <taxon>Polyporales</taxon>
        <taxon>Meripilaceae</taxon>
        <taxon>Meripilus</taxon>
    </lineage>
</organism>
<feature type="domain" description="F-box" evidence="1">
    <location>
        <begin position="30"/>
        <end position="74"/>
    </location>
</feature>
<evidence type="ECO:0000313" key="2">
    <source>
        <dbReference type="EMBL" id="KAJ3474291.1"/>
    </source>
</evidence>
<dbReference type="Proteomes" id="UP001212997">
    <property type="component" value="Unassembled WGS sequence"/>
</dbReference>
<accession>A0AAD5US38</accession>
<keyword evidence="3" id="KW-1185">Reference proteome</keyword>
<reference evidence="2" key="1">
    <citation type="submission" date="2022-07" db="EMBL/GenBank/DDBJ databases">
        <title>Genome Sequence of Physisporinus lineatus.</title>
        <authorList>
            <person name="Buettner E."/>
        </authorList>
    </citation>
    <scope>NUCLEOTIDE SEQUENCE</scope>
    <source>
        <strain evidence="2">VT162</strain>
    </source>
</reference>
<sequence length="420" mass="47895">MTTDLVVDAFEALVQSFAELQITEQAPVTLPRLPPELWEIVFEFIAVSDEDQVDLHACSAVSRSWNDFARRHIFRLVLVRFGQSARTLRDLIDTKPQIASAVEELAICAPDPEGETPLPVSGPEVHNTVKLFLNTFPRLKTMMMMGMYDQGQFACPELFRDLGTFTTVERFEILGCKFSVSLLHAYICSFPNIHSLSVNTLAACEEDLLKHPPSLPVPKLKRIRLRTVEAPEELLPWIASWDTKHLLQSANLDAYDWEEGIVEDFLKGVGDTLVDLDLKLVNTGVSGLRSDCTYVHLSYATSIQSLTLRTALCSSITGALNTISSSHLKSLRFTFPAYSVEHYKRYEVLFDELVELKERIKSLKEIRFIIKRPRGTTFLDEPEEQIIRRLFEKLEKKSGYTIKTVHTLEVERWWLSMQTL</sequence>
<dbReference type="InterPro" id="IPR036047">
    <property type="entry name" value="F-box-like_dom_sf"/>
</dbReference>
<protein>
    <recommendedName>
        <fullName evidence="1">F-box domain-containing protein</fullName>
    </recommendedName>
</protein>
<dbReference type="Pfam" id="PF00646">
    <property type="entry name" value="F-box"/>
    <property type="match status" value="1"/>
</dbReference>
<name>A0AAD5US38_9APHY</name>
<comment type="caution">
    <text evidence="2">The sequence shown here is derived from an EMBL/GenBank/DDBJ whole genome shotgun (WGS) entry which is preliminary data.</text>
</comment>
<dbReference type="CDD" id="cd09917">
    <property type="entry name" value="F-box_SF"/>
    <property type="match status" value="1"/>
</dbReference>
<evidence type="ECO:0000259" key="1">
    <source>
        <dbReference type="Pfam" id="PF00646"/>
    </source>
</evidence>
<proteinExistence type="predicted"/>
<evidence type="ECO:0000313" key="3">
    <source>
        <dbReference type="Proteomes" id="UP001212997"/>
    </source>
</evidence>
<dbReference type="EMBL" id="JANAWD010001098">
    <property type="protein sequence ID" value="KAJ3474291.1"/>
    <property type="molecule type" value="Genomic_DNA"/>
</dbReference>